<name>K2GB00_9BACT</name>
<sequence>MSKSIHPVEIQEIAADEQLVFLAWPIRWISDWRKTAMEIIEELSPWKKLVFASPDRVDNAKLHTEWNEDFFSRQRNWEQYYLRQAIQKWVVLFWLGKQDNPLGEKNGIQKKSYWAITHIELWQIMVTHSGRLIVWIDSEYNERSTIINDLQQSSYLDLSIPYDHNQSSDFPVESTLEATCFRTSILLNS</sequence>
<dbReference type="Gene3D" id="3.40.50.450">
    <property type="match status" value="1"/>
</dbReference>
<evidence type="ECO:0000313" key="1">
    <source>
        <dbReference type="EMBL" id="EKE27364.1"/>
    </source>
</evidence>
<dbReference type="AlphaFoldDB" id="K2GB00"/>
<organism evidence="1">
    <name type="scientific">uncultured bacterium</name>
    <name type="common">gcode 4</name>
    <dbReference type="NCBI Taxonomy" id="1234023"/>
    <lineage>
        <taxon>Bacteria</taxon>
        <taxon>environmental samples</taxon>
    </lineage>
</organism>
<protein>
    <submittedName>
        <fullName evidence="1">Uncharacterized protein</fullName>
    </submittedName>
</protein>
<proteinExistence type="predicted"/>
<gene>
    <name evidence="1" type="ORF">ACD_3C00220G0005</name>
</gene>
<dbReference type="EMBL" id="AMFJ01000494">
    <property type="protein sequence ID" value="EKE27364.1"/>
    <property type="molecule type" value="Genomic_DNA"/>
</dbReference>
<reference evidence="1" key="1">
    <citation type="journal article" date="2012" name="Science">
        <title>Fermentation, hydrogen, and sulfur metabolism in multiple uncultivated bacterial phyla.</title>
        <authorList>
            <person name="Wrighton K.C."/>
            <person name="Thomas B.C."/>
            <person name="Sharon I."/>
            <person name="Miller C.S."/>
            <person name="Castelle C.J."/>
            <person name="VerBerkmoes N.C."/>
            <person name="Wilkins M.J."/>
            <person name="Hettich R.L."/>
            <person name="Lipton M.S."/>
            <person name="Williams K.H."/>
            <person name="Long P.E."/>
            <person name="Banfield J.F."/>
        </authorList>
    </citation>
    <scope>NUCLEOTIDE SEQUENCE [LARGE SCALE GENOMIC DNA]</scope>
</reference>
<comment type="caution">
    <text evidence="1">The sequence shown here is derived from an EMBL/GenBank/DDBJ whole genome shotgun (WGS) entry which is preliminary data.</text>
</comment>
<accession>K2GB00</accession>